<comment type="caution">
    <text evidence="1">The sequence shown here is derived from an EMBL/GenBank/DDBJ whole genome shotgun (WGS) entry which is preliminary data.</text>
</comment>
<name>A0A852VBM7_9ACTN</name>
<keyword evidence="2" id="KW-1185">Reference proteome</keyword>
<dbReference type="EMBL" id="JACCCO010000003">
    <property type="protein sequence ID" value="NYF43851.1"/>
    <property type="molecule type" value="Genomic_DNA"/>
</dbReference>
<organism evidence="1 2">
    <name type="scientific">Streptosporangium sandarakinum</name>
    <dbReference type="NCBI Taxonomy" id="1260955"/>
    <lineage>
        <taxon>Bacteria</taxon>
        <taxon>Bacillati</taxon>
        <taxon>Actinomycetota</taxon>
        <taxon>Actinomycetes</taxon>
        <taxon>Streptosporangiales</taxon>
        <taxon>Streptosporangiaceae</taxon>
        <taxon>Streptosporangium</taxon>
    </lineage>
</organism>
<gene>
    <name evidence="1" type="ORF">HDA43_006078</name>
</gene>
<dbReference type="Proteomes" id="UP000576393">
    <property type="component" value="Unassembled WGS sequence"/>
</dbReference>
<proteinExistence type="predicted"/>
<protein>
    <submittedName>
        <fullName evidence="1">Uncharacterized protein</fullName>
    </submittedName>
</protein>
<evidence type="ECO:0000313" key="1">
    <source>
        <dbReference type="EMBL" id="NYF43851.1"/>
    </source>
</evidence>
<evidence type="ECO:0000313" key="2">
    <source>
        <dbReference type="Proteomes" id="UP000576393"/>
    </source>
</evidence>
<dbReference type="AlphaFoldDB" id="A0A852VBM7"/>
<dbReference type="RefSeq" id="WP_179827613.1">
    <property type="nucleotide sequence ID" value="NZ_CP192034.1"/>
</dbReference>
<sequence length="91" mass="10216">MAAAWQSHEELITHLVRTSSLGPGEAARVVADVLAYFSEPVEEFVRRRHAELKAKGLVNDQIFPRIAAELPARRVAAPQLTLRQLRRIVYG</sequence>
<accession>A0A852VBM7</accession>
<reference evidence="1 2" key="1">
    <citation type="submission" date="2020-07" db="EMBL/GenBank/DDBJ databases">
        <title>Sequencing the genomes of 1000 actinobacteria strains.</title>
        <authorList>
            <person name="Klenk H.-P."/>
        </authorList>
    </citation>
    <scope>NUCLEOTIDE SEQUENCE [LARGE SCALE GENOMIC DNA]</scope>
    <source>
        <strain evidence="1 2">DSM 45763</strain>
    </source>
</reference>